<dbReference type="KEGG" id="cbw:RR42_s0728"/>
<dbReference type="InterPro" id="IPR040442">
    <property type="entry name" value="Pyrv_kinase-like_dom_sf"/>
</dbReference>
<protein>
    <submittedName>
        <fullName evidence="7">L-malyl-CoA/beta-methylmalyl-CoA lyase</fullName>
        <ecNumber evidence="7">4.1.3.-</ecNumber>
    </submittedName>
</protein>
<dbReference type="PANTHER" id="PTHR32308:SF10">
    <property type="entry name" value="CITRATE LYASE SUBUNIT BETA"/>
    <property type="match status" value="1"/>
</dbReference>
<feature type="binding site" evidence="5">
    <location>
        <position position="165"/>
    </location>
    <ligand>
        <name>Mg(2+)</name>
        <dbReference type="ChEBI" id="CHEBI:18420"/>
    </ligand>
</feature>
<evidence type="ECO:0000313" key="8">
    <source>
        <dbReference type="Proteomes" id="UP000031843"/>
    </source>
</evidence>
<dbReference type="STRING" id="68895.RR42_s0728"/>
<comment type="cofactor">
    <cofactor evidence="1">
        <name>Mg(2+)</name>
        <dbReference type="ChEBI" id="CHEBI:18420"/>
    </cofactor>
</comment>
<evidence type="ECO:0000256" key="1">
    <source>
        <dbReference type="ARBA" id="ARBA00001946"/>
    </source>
</evidence>
<keyword evidence="8" id="KW-1185">Reference proteome</keyword>
<feature type="binding site" evidence="4">
    <location>
        <position position="138"/>
    </location>
    <ligand>
        <name>substrate</name>
    </ligand>
</feature>
<dbReference type="Pfam" id="PF03328">
    <property type="entry name" value="HpcH_HpaI"/>
    <property type="match status" value="1"/>
</dbReference>
<evidence type="ECO:0000259" key="6">
    <source>
        <dbReference type="Pfam" id="PF03328"/>
    </source>
</evidence>
<dbReference type="GO" id="GO:0016829">
    <property type="term" value="F:lyase activity"/>
    <property type="evidence" value="ECO:0007669"/>
    <property type="project" value="UniProtKB-KW"/>
</dbReference>
<dbReference type="InterPro" id="IPR015813">
    <property type="entry name" value="Pyrv/PenolPyrv_kinase-like_dom"/>
</dbReference>
<accession>A0A0C4YK30</accession>
<keyword evidence="3 5" id="KW-0460">Magnesium</keyword>
<evidence type="ECO:0000256" key="3">
    <source>
        <dbReference type="ARBA" id="ARBA00022842"/>
    </source>
</evidence>
<evidence type="ECO:0000256" key="2">
    <source>
        <dbReference type="ARBA" id="ARBA00022723"/>
    </source>
</evidence>
<dbReference type="PANTHER" id="PTHR32308">
    <property type="entry name" value="LYASE BETA SUBUNIT, PUTATIVE (AFU_ORTHOLOGUE AFUA_4G13030)-RELATED"/>
    <property type="match status" value="1"/>
</dbReference>
<evidence type="ECO:0000313" key="7">
    <source>
        <dbReference type="EMBL" id="AJG22319.1"/>
    </source>
</evidence>
<dbReference type="AlphaFoldDB" id="A0A0C4YK30"/>
<dbReference type="EMBL" id="CP010537">
    <property type="protein sequence ID" value="AJG22319.1"/>
    <property type="molecule type" value="Genomic_DNA"/>
</dbReference>
<dbReference type="InterPro" id="IPR011206">
    <property type="entry name" value="Citrate_lyase_beta/mcl1/mcl2"/>
</dbReference>
<sequence>MANLILKKHLNMSRNRHRRSVLYTPGANVRALEKAKLLNADGFILDLEDAVAPDAKEDARENVARAIESGGYGGKEVLVRINSLDTKWGKGDLEIVARSAADGIVIPKVESAENVREVRAIMIEVGAPESMRIWCMIETPRGVLRAEEIAGSDAQLGGLIMGTSDLAKELGCAHTRMRLPMLASLGRCVLVARAYGLSILDGVHLDLDDAKGFQLSCEQGREFGFNGKTLIHPKTIDKANEIFSPNQDELNWAKKIIAAYRQGVAEGKGVVVVDGHLIENLHVAAAQELLEISKALSDSTGEA</sequence>
<reference evidence="7 8" key="1">
    <citation type="journal article" date="2015" name="Genome Announc.">
        <title>Complete Genome Sequence of Cupriavidus basilensis 4G11, Isolated from the Oak Ridge Field Research Center Site.</title>
        <authorList>
            <person name="Ray J."/>
            <person name="Waters R.J."/>
            <person name="Skerker J.M."/>
            <person name="Kuehl J.V."/>
            <person name="Price M.N."/>
            <person name="Huang J."/>
            <person name="Chakraborty R."/>
            <person name="Arkin A.P."/>
            <person name="Deutschbauer A."/>
        </authorList>
    </citation>
    <scope>NUCLEOTIDE SEQUENCE [LARGE SCALE GENOMIC DNA]</scope>
    <source>
        <strain evidence="7">4G11</strain>
    </source>
</reference>
<gene>
    <name evidence="7" type="ORF">RR42_s0728</name>
</gene>
<dbReference type="Proteomes" id="UP000031843">
    <property type="component" value="Chromosome secondary"/>
</dbReference>
<evidence type="ECO:0000256" key="5">
    <source>
        <dbReference type="PIRSR" id="PIRSR015582-2"/>
    </source>
</evidence>
<dbReference type="PIRSF" id="PIRSF015582">
    <property type="entry name" value="Cit_lyase_B"/>
    <property type="match status" value="1"/>
</dbReference>
<dbReference type="EC" id="4.1.3.-" evidence="7"/>
<dbReference type="Gene3D" id="3.20.20.60">
    <property type="entry name" value="Phosphoenolpyruvate-binding domains"/>
    <property type="match status" value="1"/>
</dbReference>
<dbReference type="GO" id="GO:0006107">
    <property type="term" value="P:oxaloacetate metabolic process"/>
    <property type="evidence" value="ECO:0007669"/>
    <property type="project" value="TreeGrafter"/>
</dbReference>
<feature type="binding site" evidence="5">
    <location>
        <position position="138"/>
    </location>
    <ligand>
        <name>Mg(2+)</name>
        <dbReference type="ChEBI" id="CHEBI:18420"/>
    </ligand>
</feature>
<proteinExistence type="predicted"/>
<dbReference type="RefSeq" id="WP_236702174.1">
    <property type="nucleotide sequence ID" value="NZ_CP010537.1"/>
</dbReference>
<name>A0A0C4YK30_9BURK</name>
<organism evidence="7 8">
    <name type="scientific">Cupriavidus basilensis</name>
    <dbReference type="NCBI Taxonomy" id="68895"/>
    <lineage>
        <taxon>Bacteria</taxon>
        <taxon>Pseudomonadati</taxon>
        <taxon>Pseudomonadota</taxon>
        <taxon>Betaproteobacteria</taxon>
        <taxon>Burkholderiales</taxon>
        <taxon>Burkholderiaceae</taxon>
        <taxon>Cupriavidus</taxon>
    </lineage>
</organism>
<dbReference type="GO" id="GO:0000287">
    <property type="term" value="F:magnesium ion binding"/>
    <property type="evidence" value="ECO:0007669"/>
    <property type="project" value="TreeGrafter"/>
</dbReference>
<feature type="domain" description="HpcH/HpaI aldolase/citrate lyase" evidence="6">
    <location>
        <begin position="19"/>
        <end position="233"/>
    </location>
</feature>
<dbReference type="SUPFAM" id="SSF51621">
    <property type="entry name" value="Phosphoenolpyruvate/pyruvate domain"/>
    <property type="match status" value="1"/>
</dbReference>
<keyword evidence="7" id="KW-0456">Lyase</keyword>
<evidence type="ECO:0000256" key="4">
    <source>
        <dbReference type="PIRSR" id="PIRSR015582-1"/>
    </source>
</evidence>
<feature type="binding site" evidence="4">
    <location>
        <position position="80"/>
    </location>
    <ligand>
        <name>substrate</name>
    </ligand>
</feature>
<dbReference type="InterPro" id="IPR005000">
    <property type="entry name" value="Aldolase/citrate-lyase_domain"/>
</dbReference>
<keyword evidence="2 5" id="KW-0479">Metal-binding</keyword>